<dbReference type="EMBL" id="LR797373">
    <property type="protein sequence ID" value="CAB4210605.1"/>
    <property type="molecule type" value="Genomic_DNA"/>
</dbReference>
<proteinExistence type="predicted"/>
<name>A0A6J5QHM1_9CAUD</name>
<evidence type="ECO:0000313" key="3">
    <source>
        <dbReference type="EMBL" id="CAB4150103.1"/>
    </source>
</evidence>
<dbReference type="EMBL" id="LR796302">
    <property type="protein sequence ID" value="CAB4135553.1"/>
    <property type="molecule type" value="Genomic_DNA"/>
</dbReference>
<evidence type="ECO:0000313" key="6">
    <source>
        <dbReference type="EMBL" id="CAB4197863.1"/>
    </source>
</evidence>
<evidence type="ECO:0000313" key="5">
    <source>
        <dbReference type="EMBL" id="CAB4183172.1"/>
    </source>
</evidence>
<organism evidence="5">
    <name type="scientific">uncultured Caudovirales phage</name>
    <dbReference type="NCBI Taxonomy" id="2100421"/>
    <lineage>
        <taxon>Viruses</taxon>
        <taxon>Duplodnaviria</taxon>
        <taxon>Heunggongvirae</taxon>
        <taxon>Uroviricota</taxon>
        <taxon>Caudoviricetes</taxon>
        <taxon>Peduoviridae</taxon>
        <taxon>Maltschvirus</taxon>
        <taxon>Maltschvirus maltsch</taxon>
    </lineage>
</organism>
<evidence type="ECO:0000313" key="4">
    <source>
        <dbReference type="EMBL" id="CAB4169798.1"/>
    </source>
</evidence>
<feature type="region of interest" description="Disordered" evidence="1">
    <location>
        <begin position="1"/>
        <end position="24"/>
    </location>
</feature>
<evidence type="ECO:0000313" key="2">
    <source>
        <dbReference type="EMBL" id="CAB4135553.1"/>
    </source>
</evidence>
<gene>
    <name evidence="5" type="ORF">UFOVP1078_45</name>
    <name evidence="6" type="ORF">UFOVP1317_35</name>
    <name evidence="7" type="ORF">UFOVP1429_30</name>
    <name evidence="2" type="ORF">UFOVP289_56</name>
    <name evidence="3" type="ORF">UFOVP547_54</name>
    <name evidence="4" type="ORF">UFOVP900_15</name>
</gene>
<dbReference type="EMBL" id="LR796533">
    <property type="protein sequence ID" value="CAB4150103.1"/>
    <property type="molecule type" value="Genomic_DNA"/>
</dbReference>
<protein>
    <submittedName>
        <fullName evidence="5">Uncharacterized protein</fullName>
    </submittedName>
</protein>
<reference evidence="5" key="1">
    <citation type="submission" date="2020-05" db="EMBL/GenBank/DDBJ databases">
        <authorList>
            <person name="Chiriac C."/>
            <person name="Salcher M."/>
            <person name="Ghai R."/>
            <person name="Kavagutti S V."/>
        </authorList>
    </citation>
    <scope>NUCLEOTIDE SEQUENCE</scope>
</reference>
<dbReference type="EMBL" id="LR796855">
    <property type="protein sequence ID" value="CAB4169798.1"/>
    <property type="molecule type" value="Genomic_DNA"/>
</dbReference>
<evidence type="ECO:0000256" key="1">
    <source>
        <dbReference type="SAM" id="MobiDB-lite"/>
    </source>
</evidence>
<feature type="compositionally biased region" description="Basic and acidic residues" evidence="1">
    <location>
        <begin position="1"/>
        <end position="15"/>
    </location>
</feature>
<accession>A0A6J5QHM1</accession>
<dbReference type="EMBL" id="LR797261">
    <property type="protein sequence ID" value="CAB4197863.1"/>
    <property type="molecule type" value="Genomic_DNA"/>
</dbReference>
<dbReference type="EMBL" id="LR797044">
    <property type="protein sequence ID" value="CAB4183172.1"/>
    <property type="molecule type" value="Genomic_DNA"/>
</dbReference>
<evidence type="ECO:0000313" key="7">
    <source>
        <dbReference type="EMBL" id="CAB4210605.1"/>
    </source>
</evidence>
<sequence length="49" mass="5878">MNKKIDMTHHYRGADTHNSVDSFKRRMKDYKTKVLAERKAKEKAEKVKK</sequence>